<feature type="domain" description="Fatty acid desaturase" evidence="2">
    <location>
        <begin position="36"/>
        <end position="271"/>
    </location>
</feature>
<dbReference type="EMBL" id="FOEP01000005">
    <property type="protein sequence ID" value="SEQ27385.1"/>
    <property type="molecule type" value="Genomic_DNA"/>
</dbReference>
<name>A0A1H9EP34_9RHOB</name>
<keyword evidence="1" id="KW-0812">Transmembrane</keyword>
<dbReference type="CDD" id="cd03509">
    <property type="entry name" value="DesA_FADS-like"/>
    <property type="match status" value="1"/>
</dbReference>
<protein>
    <submittedName>
        <fullName evidence="3">Fatty acid desaturase</fullName>
    </submittedName>
</protein>
<keyword evidence="1" id="KW-0472">Membrane</keyword>
<dbReference type="Proteomes" id="UP000198634">
    <property type="component" value="Unassembled WGS sequence"/>
</dbReference>
<dbReference type="Pfam" id="PF00487">
    <property type="entry name" value="FA_desaturase"/>
    <property type="match status" value="1"/>
</dbReference>
<dbReference type="AlphaFoldDB" id="A0A1H9EP34"/>
<sequence length="301" mass="34381">MFERGKGLVAELPTLALLGLVYLAWGVGTTVLVGWNLPLAMVVTGLAIVLHSSLCHEVIHGHPFRWRVVNEALVFPAVALCVPYLRFRDSHLAHHRDAILTDPYDDPESNYLDPMVWARLRPWMRAVLRANNTLLGRMVIGPLVGMMTFTAADMRAIWAGDRAVLRGWLWHIPALGGVVWWLGAVAVMPVWAYVAAAYGALGVLKIRTFLEHQAHERARGRTAIVEDRGPLAFLFLHNNLHVVHHMHPKVPWHRLPGLYFGNRERYLSRNDGYMYRSYAQVIGRYLWRAKDPVPHPLWRRR</sequence>
<dbReference type="GO" id="GO:0006629">
    <property type="term" value="P:lipid metabolic process"/>
    <property type="evidence" value="ECO:0007669"/>
    <property type="project" value="InterPro"/>
</dbReference>
<reference evidence="3 4" key="1">
    <citation type="submission" date="2016-10" db="EMBL/GenBank/DDBJ databases">
        <authorList>
            <person name="de Groot N.N."/>
        </authorList>
    </citation>
    <scope>NUCLEOTIDE SEQUENCE [LARGE SCALE GENOMIC DNA]</scope>
    <source>
        <strain evidence="3 4">DSM 22007</strain>
    </source>
</reference>
<feature type="transmembrane region" description="Helical" evidence="1">
    <location>
        <begin position="134"/>
        <end position="158"/>
    </location>
</feature>
<proteinExistence type="predicted"/>
<dbReference type="STRING" id="657014.SAMN04488092_105120"/>
<organism evidence="3 4">
    <name type="scientific">Thalassovita taeanensis</name>
    <dbReference type="NCBI Taxonomy" id="657014"/>
    <lineage>
        <taxon>Bacteria</taxon>
        <taxon>Pseudomonadati</taxon>
        <taxon>Pseudomonadota</taxon>
        <taxon>Alphaproteobacteria</taxon>
        <taxon>Rhodobacterales</taxon>
        <taxon>Roseobacteraceae</taxon>
        <taxon>Thalassovita</taxon>
    </lineage>
</organism>
<keyword evidence="4" id="KW-1185">Reference proteome</keyword>
<feature type="transmembrane region" description="Helical" evidence="1">
    <location>
        <begin position="178"/>
        <end position="201"/>
    </location>
</feature>
<dbReference type="InterPro" id="IPR005804">
    <property type="entry name" value="FA_desaturase_dom"/>
</dbReference>
<feature type="transmembrane region" description="Helical" evidence="1">
    <location>
        <begin position="12"/>
        <end position="33"/>
    </location>
</feature>
<dbReference type="OrthoDB" id="784276at2"/>
<evidence type="ECO:0000259" key="2">
    <source>
        <dbReference type="Pfam" id="PF00487"/>
    </source>
</evidence>
<evidence type="ECO:0000256" key="1">
    <source>
        <dbReference type="SAM" id="Phobius"/>
    </source>
</evidence>
<dbReference type="RefSeq" id="WP_090269586.1">
    <property type="nucleotide sequence ID" value="NZ_FOEP01000005.1"/>
</dbReference>
<feature type="transmembrane region" description="Helical" evidence="1">
    <location>
        <begin position="39"/>
        <end position="59"/>
    </location>
</feature>
<evidence type="ECO:0000313" key="3">
    <source>
        <dbReference type="EMBL" id="SEQ27385.1"/>
    </source>
</evidence>
<accession>A0A1H9EP34</accession>
<evidence type="ECO:0000313" key="4">
    <source>
        <dbReference type="Proteomes" id="UP000198634"/>
    </source>
</evidence>
<gene>
    <name evidence="3" type="ORF">SAMN04488092_105120</name>
</gene>
<keyword evidence="1" id="KW-1133">Transmembrane helix</keyword>